<comment type="caution">
    <text evidence="1">The sequence shown here is derived from an EMBL/GenBank/DDBJ whole genome shotgun (WGS) entry which is preliminary data.</text>
</comment>
<dbReference type="Pfam" id="PF18306">
    <property type="entry name" value="LDcluster4"/>
    <property type="match status" value="1"/>
</dbReference>
<dbReference type="InterPro" id="IPR052341">
    <property type="entry name" value="LOG_family_nucleotidases"/>
</dbReference>
<organism evidence="1">
    <name type="scientific">Caldithrix abyssi</name>
    <dbReference type="NCBI Taxonomy" id="187145"/>
    <lineage>
        <taxon>Bacteria</taxon>
        <taxon>Pseudomonadati</taxon>
        <taxon>Calditrichota</taxon>
        <taxon>Calditrichia</taxon>
        <taxon>Calditrichales</taxon>
        <taxon>Calditrichaceae</taxon>
        <taxon>Caldithrix</taxon>
    </lineage>
</organism>
<accession>A0A7V5UF96</accession>
<reference evidence="1" key="1">
    <citation type="journal article" date="2020" name="mSystems">
        <title>Genome- and Community-Level Interaction Insights into Carbon Utilization and Element Cycling Functions of Hydrothermarchaeota in Hydrothermal Sediment.</title>
        <authorList>
            <person name="Zhou Z."/>
            <person name="Liu Y."/>
            <person name="Xu W."/>
            <person name="Pan J."/>
            <person name="Luo Z.H."/>
            <person name="Li M."/>
        </authorList>
    </citation>
    <scope>NUCLEOTIDE SEQUENCE [LARGE SCALE GENOMIC DNA]</scope>
    <source>
        <strain evidence="1">HyVt-527</strain>
    </source>
</reference>
<proteinExistence type="predicted"/>
<name>A0A7V5UF96_CALAY</name>
<dbReference type="InterPro" id="IPR041164">
    <property type="entry name" value="LDcluster4"/>
</dbReference>
<gene>
    <name evidence="1" type="ORF">ENJ89_07625</name>
</gene>
<dbReference type="InterPro" id="IPR005268">
    <property type="entry name" value="CHP00725"/>
</dbReference>
<sequence>MKKLIAVIGGREVDADSEQLAFEVGEEIARRGFGLVCGGMGGVMEAASRGCKQAGGLTVALIPQDDPAFANPYSDIVIPTGLGIARNLLIIRAAQGVVAIDGKYGTLSEIAYALQLGKPIAGINTWQVAPEIYAAKSAKESLDYLVKKLKPF</sequence>
<dbReference type="PANTHER" id="PTHR43393">
    <property type="entry name" value="CYTOKININ RIBOSIDE 5'-MONOPHOSPHATE PHOSPHORIBOHYDROLASE"/>
    <property type="match status" value="1"/>
</dbReference>
<dbReference type="Proteomes" id="UP000886124">
    <property type="component" value="Unassembled WGS sequence"/>
</dbReference>
<protein>
    <submittedName>
        <fullName evidence="1">TIGR00725 family protein</fullName>
    </submittedName>
</protein>
<dbReference type="EMBL" id="DROD01000494">
    <property type="protein sequence ID" value="HHJ53049.1"/>
    <property type="molecule type" value="Genomic_DNA"/>
</dbReference>
<dbReference type="NCBIfam" id="TIGR00725">
    <property type="entry name" value="TIGR00725 family protein"/>
    <property type="match status" value="1"/>
</dbReference>
<dbReference type="PANTHER" id="PTHR43393:SF3">
    <property type="entry name" value="LYSINE DECARBOXYLASE-LIKE PROTEIN"/>
    <property type="match status" value="1"/>
</dbReference>
<dbReference type="Gene3D" id="3.40.50.450">
    <property type="match status" value="1"/>
</dbReference>
<dbReference type="AlphaFoldDB" id="A0A7V5UF96"/>
<dbReference type="SUPFAM" id="SSF102405">
    <property type="entry name" value="MCP/YpsA-like"/>
    <property type="match status" value="1"/>
</dbReference>
<dbReference type="GO" id="GO:0005829">
    <property type="term" value="C:cytosol"/>
    <property type="evidence" value="ECO:0007669"/>
    <property type="project" value="TreeGrafter"/>
</dbReference>
<evidence type="ECO:0000313" key="1">
    <source>
        <dbReference type="EMBL" id="HHJ53049.1"/>
    </source>
</evidence>